<accession>A0A6J5NB27</accession>
<gene>
    <name evidence="2" type="ORF">UFOVP629_56</name>
</gene>
<evidence type="ECO:0000256" key="1">
    <source>
        <dbReference type="SAM" id="MobiDB-lite"/>
    </source>
</evidence>
<sequence>MAVNNLRSMNADLHSGVNDGRLKSLTPDRGGVLDSDPKVSVRAGQLQAQYNVTDFTQNITPKVLDHEYETGYAED</sequence>
<organism evidence="2">
    <name type="scientific">uncultured Caudovirales phage</name>
    <dbReference type="NCBI Taxonomy" id="2100421"/>
    <lineage>
        <taxon>Viruses</taxon>
        <taxon>Duplodnaviria</taxon>
        <taxon>Heunggongvirae</taxon>
        <taxon>Uroviricota</taxon>
        <taxon>Caudoviricetes</taxon>
        <taxon>Peduoviridae</taxon>
        <taxon>Maltschvirus</taxon>
        <taxon>Maltschvirus maltsch</taxon>
    </lineage>
</organism>
<name>A0A6J5NB27_9CAUD</name>
<feature type="region of interest" description="Disordered" evidence="1">
    <location>
        <begin position="1"/>
        <end position="37"/>
    </location>
</feature>
<reference evidence="2" key="1">
    <citation type="submission" date="2020-04" db="EMBL/GenBank/DDBJ databases">
        <authorList>
            <person name="Chiriac C."/>
            <person name="Salcher M."/>
            <person name="Ghai R."/>
            <person name="Kavagutti S V."/>
        </authorList>
    </citation>
    <scope>NUCLEOTIDE SEQUENCE</scope>
</reference>
<protein>
    <submittedName>
        <fullName evidence="2">Uncharacterized protein</fullName>
    </submittedName>
</protein>
<proteinExistence type="predicted"/>
<evidence type="ECO:0000313" key="2">
    <source>
        <dbReference type="EMBL" id="CAB4154325.1"/>
    </source>
</evidence>
<dbReference type="EMBL" id="LR796612">
    <property type="protein sequence ID" value="CAB4154325.1"/>
    <property type="molecule type" value="Genomic_DNA"/>
</dbReference>